<keyword evidence="7 10" id="KW-0067">ATP-binding</keyword>
<dbReference type="PANTHER" id="PTHR11088:SF60">
    <property type="entry name" value="TRNA DIMETHYLALLYLTRANSFERASE"/>
    <property type="match status" value="1"/>
</dbReference>
<comment type="function">
    <text evidence="2 10 12">Catalyzes the transfer of a dimethylallyl group onto the adenine at position 37 in tRNAs that read codons beginning with uridine, leading to the formation of N6-(dimethylallyl)adenosine (i(6)A).</text>
</comment>
<keyword evidence="6 10" id="KW-0547">Nucleotide-binding</keyword>
<evidence type="ECO:0000256" key="4">
    <source>
        <dbReference type="ARBA" id="ARBA00022679"/>
    </source>
</evidence>
<evidence type="ECO:0000256" key="9">
    <source>
        <dbReference type="ARBA" id="ARBA00049563"/>
    </source>
</evidence>
<name>A0A5B9Y3K8_9MOLU</name>
<dbReference type="GO" id="GO:0006400">
    <property type="term" value="P:tRNA modification"/>
    <property type="evidence" value="ECO:0007669"/>
    <property type="project" value="TreeGrafter"/>
</dbReference>
<dbReference type="GO" id="GO:0052381">
    <property type="term" value="F:tRNA dimethylallyltransferase activity"/>
    <property type="evidence" value="ECO:0007669"/>
    <property type="project" value="UniProtKB-UniRule"/>
</dbReference>
<proteinExistence type="inferred from homology"/>
<keyword evidence="4 10" id="KW-0808">Transferase</keyword>
<dbReference type="AlphaFoldDB" id="A0A5B9Y3K8"/>
<evidence type="ECO:0000256" key="7">
    <source>
        <dbReference type="ARBA" id="ARBA00022840"/>
    </source>
</evidence>
<dbReference type="NCBIfam" id="TIGR00174">
    <property type="entry name" value="miaA"/>
    <property type="match status" value="1"/>
</dbReference>
<dbReference type="EMBL" id="CP043026">
    <property type="protein sequence ID" value="QEH61738.1"/>
    <property type="molecule type" value="Genomic_DNA"/>
</dbReference>
<feature type="binding site" evidence="10">
    <location>
        <begin position="9"/>
        <end position="16"/>
    </location>
    <ligand>
        <name>ATP</name>
        <dbReference type="ChEBI" id="CHEBI:30616"/>
    </ligand>
</feature>
<dbReference type="EC" id="2.5.1.75" evidence="10"/>
<evidence type="ECO:0000313" key="14">
    <source>
        <dbReference type="EMBL" id="QEH61738.1"/>
    </source>
</evidence>
<comment type="caution">
    <text evidence="10">Lacks conserved residue(s) required for the propagation of feature annotation.</text>
</comment>
<evidence type="ECO:0000256" key="5">
    <source>
        <dbReference type="ARBA" id="ARBA00022694"/>
    </source>
</evidence>
<feature type="region of interest" description="Interaction with substrate tRNA" evidence="10">
    <location>
        <begin position="34"/>
        <end position="37"/>
    </location>
</feature>
<evidence type="ECO:0000256" key="11">
    <source>
        <dbReference type="RuleBase" id="RU003783"/>
    </source>
</evidence>
<evidence type="ECO:0000256" key="13">
    <source>
        <dbReference type="RuleBase" id="RU003785"/>
    </source>
</evidence>
<dbReference type="HAMAP" id="MF_00185">
    <property type="entry name" value="IPP_trans"/>
    <property type="match status" value="1"/>
</dbReference>
<dbReference type="PANTHER" id="PTHR11088">
    <property type="entry name" value="TRNA DIMETHYLALLYLTRANSFERASE"/>
    <property type="match status" value="1"/>
</dbReference>
<gene>
    <name evidence="10 14" type="primary">miaA</name>
    <name evidence="14" type="ORF">SCHIN_v1c05410</name>
</gene>
<evidence type="ECO:0000256" key="1">
    <source>
        <dbReference type="ARBA" id="ARBA00001946"/>
    </source>
</evidence>
<comment type="cofactor">
    <cofactor evidence="1 10">
        <name>Mg(2+)</name>
        <dbReference type="ChEBI" id="CHEBI:18420"/>
    </cofactor>
</comment>
<evidence type="ECO:0000256" key="3">
    <source>
        <dbReference type="ARBA" id="ARBA00005842"/>
    </source>
</evidence>
<organism evidence="14 15">
    <name type="scientific">Spiroplasma chinense</name>
    <dbReference type="NCBI Taxonomy" id="216932"/>
    <lineage>
        <taxon>Bacteria</taxon>
        <taxon>Bacillati</taxon>
        <taxon>Mycoplasmatota</taxon>
        <taxon>Mollicutes</taxon>
        <taxon>Entomoplasmatales</taxon>
        <taxon>Spiroplasmataceae</taxon>
        <taxon>Spiroplasma</taxon>
    </lineage>
</organism>
<keyword evidence="15" id="KW-1185">Reference proteome</keyword>
<dbReference type="SUPFAM" id="SSF52540">
    <property type="entry name" value="P-loop containing nucleoside triphosphate hydrolases"/>
    <property type="match status" value="1"/>
</dbReference>
<evidence type="ECO:0000256" key="8">
    <source>
        <dbReference type="ARBA" id="ARBA00022842"/>
    </source>
</evidence>
<dbReference type="Pfam" id="PF01715">
    <property type="entry name" value="IPPT"/>
    <property type="match status" value="1"/>
</dbReference>
<dbReference type="GO" id="GO:0005524">
    <property type="term" value="F:ATP binding"/>
    <property type="evidence" value="ECO:0007669"/>
    <property type="project" value="UniProtKB-UniRule"/>
</dbReference>
<feature type="site" description="Interaction with substrate tRNA" evidence="10">
    <location>
        <position position="100"/>
    </location>
</feature>
<sequence length="306" mass="35598">MKKLVVIVGPTASGKTDLSIKIAKEFDGECINADSTQIFQGTDIATNKVTKEEMKGVKHHLLSTMKVNESYSVAQFQKEAREIIETIKEQNKLPIVVGGTGLYINALVMNYNFPTNTHTEGYITQFDDLSNEQLWEKLNQIDRRAAKIIHPNNRYRVIRALEIIELNGLNKSDIIKDNKTYFYDDLIIIGINPQRELLHNRINQRVLKLTDKGLFSEIEKAWLDNKKNEKAQALRCIGGPEIISYLKGEVDYETTISLMQRNNRRYARRQITWFKNQFEDVKWFTHDYDNFDKMCEDVLLYLKQVL</sequence>
<dbReference type="InterPro" id="IPR018022">
    <property type="entry name" value="IPT"/>
</dbReference>
<dbReference type="Gene3D" id="3.40.50.300">
    <property type="entry name" value="P-loop containing nucleotide triphosphate hydrolases"/>
    <property type="match status" value="1"/>
</dbReference>
<evidence type="ECO:0000313" key="15">
    <source>
        <dbReference type="Proteomes" id="UP000323144"/>
    </source>
</evidence>
<evidence type="ECO:0000256" key="2">
    <source>
        <dbReference type="ARBA" id="ARBA00003213"/>
    </source>
</evidence>
<evidence type="ECO:0000256" key="10">
    <source>
        <dbReference type="HAMAP-Rule" id="MF_00185"/>
    </source>
</evidence>
<comment type="subunit">
    <text evidence="10">Monomer.</text>
</comment>
<comment type="similarity">
    <text evidence="3 10 13">Belongs to the IPP transferase family.</text>
</comment>
<dbReference type="Gene3D" id="1.10.20.140">
    <property type="match status" value="1"/>
</dbReference>
<evidence type="ECO:0000256" key="12">
    <source>
        <dbReference type="RuleBase" id="RU003784"/>
    </source>
</evidence>
<dbReference type="KEGG" id="schi:SCHIN_v1c05410"/>
<dbReference type="RefSeq" id="WP_166508124.1">
    <property type="nucleotide sequence ID" value="NZ_CP043026.1"/>
</dbReference>
<comment type="catalytic activity">
    <reaction evidence="9 10 11">
        <text>adenosine(37) in tRNA + dimethylallyl diphosphate = N(6)-dimethylallyladenosine(37) in tRNA + diphosphate</text>
        <dbReference type="Rhea" id="RHEA:26482"/>
        <dbReference type="Rhea" id="RHEA-COMP:10162"/>
        <dbReference type="Rhea" id="RHEA-COMP:10375"/>
        <dbReference type="ChEBI" id="CHEBI:33019"/>
        <dbReference type="ChEBI" id="CHEBI:57623"/>
        <dbReference type="ChEBI" id="CHEBI:74411"/>
        <dbReference type="ChEBI" id="CHEBI:74415"/>
        <dbReference type="EC" id="2.5.1.75"/>
    </reaction>
</comment>
<keyword evidence="8 10" id="KW-0460">Magnesium</keyword>
<dbReference type="Proteomes" id="UP000323144">
    <property type="component" value="Chromosome"/>
</dbReference>
<accession>A0A5B9Y3K8</accession>
<reference evidence="14 15" key="1">
    <citation type="submission" date="2019-08" db="EMBL/GenBank/DDBJ databases">
        <title>Complete genome sequence of Spiroplasma chinense CCH (DSM 19755).</title>
        <authorList>
            <person name="Shen H.-Y."/>
            <person name="Lin Y.-C."/>
            <person name="Chou L."/>
            <person name="Kuo C.-H."/>
        </authorList>
    </citation>
    <scope>NUCLEOTIDE SEQUENCE [LARGE SCALE GENOMIC DNA]</scope>
    <source>
        <strain evidence="14 15">CCH</strain>
    </source>
</reference>
<feature type="binding site" evidence="10">
    <location>
        <begin position="11"/>
        <end position="16"/>
    </location>
    <ligand>
        <name>substrate</name>
    </ligand>
</feature>
<evidence type="ECO:0000256" key="6">
    <source>
        <dbReference type="ARBA" id="ARBA00022741"/>
    </source>
</evidence>
<dbReference type="InterPro" id="IPR027417">
    <property type="entry name" value="P-loop_NTPase"/>
</dbReference>
<protein>
    <recommendedName>
        <fullName evidence="10">tRNA dimethylallyltransferase</fullName>
        <ecNumber evidence="10">2.5.1.75</ecNumber>
    </recommendedName>
    <alternativeName>
        <fullName evidence="10">Dimethylallyl diphosphate:tRNA dimethylallyltransferase</fullName>
        <shortName evidence="10">DMAPP:tRNA dimethylallyltransferase</shortName>
        <shortName evidence="10">DMATase</shortName>
    </alternativeName>
    <alternativeName>
        <fullName evidence="10">Isopentenyl-diphosphate:tRNA isopentenyltransferase</fullName>
        <shortName evidence="10">IPP transferase</shortName>
        <shortName evidence="10">IPPT</shortName>
        <shortName evidence="10">IPTase</shortName>
    </alternativeName>
</protein>
<keyword evidence="5 10" id="KW-0819">tRNA processing</keyword>
<dbReference type="InterPro" id="IPR039657">
    <property type="entry name" value="Dimethylallyltransferase"/>
</dbReference>